<dbReference type="RefSeq" id="WP_062819157.1">
    <property type="nucleotide sequence ID" value="NZ_CP014352.1"/>
</dbReference>
<accession>A0AAC9AN06</accession>
<dbReference type="EMBL" id="CP014352">
    <property type="protein sequence ID" value="AMS04795.1"/>
    <property type="molecule type" value="Genomic_DNA"/>
</dbReference>
<dbReference type="InterPro" id="IPR036754">
    <property type="entry name" value="YbaK/aa-tRNA-synt-asso_dom_sf"/>
</dbReference>
<dbReference type="Proteomes" id="UP000075221">
    <property type="component" value="Chromosome"/>
</dbReference>
<protein>
    <recommendedName>
        <fullName evidence="1">YbaK/aminoacyl-tRNA synthetase-associated domain-containing protein</fullName>
    </recommendedName>
</protein>
<evidence type="ECO:0000313" key="3">
    <source>
        <dbReference type="Proteomes" id="UP000075221"/>
    </source>
</evidence>
<dbReference type="AlphaFoldDB" id="A0AAC9AN06"/>
<dbReference type="InterPro" id="IPR007214">
    <property type="entry name" value="YbaK/aa-tRNA-synth-assoc-dom"/>
</dbReference>
<evidence type="ECO:0000313" key="2">
    <source>
        <dbReference type="EMBL" id="AMS04795.1"/>
    </source>
</evidence>
<evidence type="ECO:0000259" key="1">
    <source>
        <dbReference type="Pfam" id="PF04073"/>
    </source>
</evidence>
<gene>
    <name evidence="2" type="ORF">AXH35_04170</name>
</gene>
<proteinExistence type="predicted"/>
<dbReference type="CDD" id="cd04332">
    <property type="entry name" value="YbaK_like"/>
    <property type="match status" value="1"/>
</dbReference>
<dbReference type="GO" id="GO:0002161">
    <property type="term" value="F:aminoacyl-tRNA deacylase activity"/>
    <property type="evidence" value="ECO:0007669"/>
    <property type="project" value="InterPro"/>
</dbReference>
<dbReference type="Gene3D" id="3.90.960.10">
    <property type="entry name" value="YbaK/aminoacyl-tRNA synthetase-associated domain"/>
    <property type="match status" value="1"/>
</dbReference>
<dbReference type="Pfam" id="PF04073">
    <property type="entry name" value="tRNA_edit"/>
    <property type="match status" value="1"/>
</dbReference>
<organism evidence="2 3">
    <name type="scientific">Acidipropionibacterium acidipropionici</name>
    <dbReference type="NCBI Taxonomy" id="1748"/>
    <lineage>
        <taxon>Bacteria</taxon>
        <taxon>Bacillati</taxon>
        <taxon>Actinomycetota</taxon>
        <taxon>Actinomycetes</taxon>
        <taxon>Propionibacteriales</taxon>
        <taxon>Propionibacteriaceae</taxon>
        <taxon>Acidipropionibacterium</taxon>
    </lineage>
</organism>
<name>A0AAC9AN06_9ACTN</name>
<sequence>MTDLETALEQLLVERGVDHRLVHHGEIWTVDDGPAALSGEDAGPDAVVKTLAFDADGRWIFAAVAGDRRIAEGRLARSIGVARSRLRMLGADVIENQLGYQLGGLTPLHTDPRIDVVIDPSVAGRTMVYCALGTRSITVALAARDLVEVMQARVSAIARS</sequence>
<reference evidence="2 3" key="1">
    <citation type="submission" date="2016-02" db="EMBL/GenBank/DDBJ databases">
        <title>Complete Genome Sequence of Propionibacterium acidipropionici ATCC 55737.</title>
        <authorList>
            <person name="Luna Flores C.H."/>
            <person name="Nielsen L.K."/>
            <person name="Marcellin E."/>
        </authorList>
    </citation>
    <scope>NUCLEOTIDE SEQUENCE [LARGE SCALE GENOMIC DNA]</scope>
    <source>
        <strain evidence="2 3">ATCC 55737</strain>
    </source>
</reference>
<dbReference type="SUPFAM" id="SSF55826">
    <property type="entry name" value="YbaK/ProRS associated domain"/>
    <property type="match status" value="1"/>
</dbReference>
<feature type="domain" description="YbaK/aminoacyl-tRNA synthetase-associated" evidence="1">
    <location>
        <begin position="43"/>
        <end position="148"/>
    </location>
</feature>